<dbReference type="OrthoDB" id="10267969at2759"/>
<evidence type="ECO:0000313" key="1">
    <source>
        <dbReference type="EMBL" id="KAF2774190.1"/>
    </source>
</evidence>
<sequence length="137" mass="15607">MLPRRARIAPKAKISSEKPLIEKLVESDEEPEVEIMRRLIAKGKVRRSTLKRFNTGLKWLLDNVVAMEVCGLCISAFESIWARKSVQDIWSNMKMGLRATTFAHKFSIEPVTSLLSYIIIPVQHRLTLIDVDMVGAK</sequence>
<protein>
    <submittedName>
        <fullName evidence="1">Uncharacterized protein</fullName>
    </submittedName>
</protein>
<reference evidence="1" key="1">
    <citation type="journal article" date="2020" name="Stud. Mycol.">
        <title>101 Dothideomycetes genomes: a test case for predicting lifestyles and emergence of pathogens.</title>
        <authorList>
            <person name="Haridas S."/>
            <person name="Albert R."/>
            <person name="Binder M."/>
            <person name="Bloem J."/>
            <person name="Labutti K."/>
            <person name="Salamov A."/>
            <person name="Andreopoulos B."/>
            <person name="Baker S."/>
            <person name="Barry K."/>
            <person name="Bills G."/>
            <person name="Bluhm B."/>
            <person name="Cannon C."/>
            <person name="Castanera R."/>
            <person name="Culley D."/>
            <person name="Daum C."/>
            <person name="Ezra D."/>
            <person name="Gonzalez J."/>
            <person name="Henrissat B."/>
            <person name="Kuo A."/>
            <person name="Liang C."/>
            <person name="Lipzen A."/>
            <person name="Lutzoni F."/>
            <person name="Magnuson J."/>
            <person name="Mondo S."/>
            <person name="Nolan M."/>
            <person name="Ohm R."/>
            <person name="Pangilinan J."/>
            <person name="Park H.-J."/>
            <person name="Ramirez L."/>
            <person name="Alfaro M."/>
            <person name="Sun H."/>
            <person name="Tritt A."/>
            <person name="Yoshinaga Y."/>
            <person name="Zwiers L.-H."/>
            <person name="Turgeon B."/>
            <person name="Goodwin S."/>
            <person name="Spatafora J."/>
            <person name="Crous P."/>
            <person name="Grigoriev I."/>
        </authorList>
    </citation>
    <scope>NUCLEOTIDE SEQUENCE</scope>
    <source>
        <strain evidence="1">CBS 116005</strain>
    </source>
</reference>
<dbReference type="EMBL" id="ML995808">
    <property type="protein sequence ID" value="KAF2774190.1"/>
    <property type="molecule type" value="Genomic_DNA"/>
</dbReference>
<dbReference type="Proteomes" id="UP000799436">
    <property type="component" value="Unassembled WGS sequence"/>
</dbReference>
<proteinExistence type="predicted"/>
<evidence type="ECO:0000313" key="2">
    <source>
        <dbReference type="Proteomes" id="UP000799436"/>
    </source>
</evidence>
<organism evidence="1 2">
    <name type="scientific">Teratosphaeria nubilosa</name>
    <dbReference type="NCBI Taxonomy" id="161662"/>
    <lineage>
        <taxon>Eukaryota</taxon>
        <taxon>Fungi</taxon>
        <taxon>Dikarya</taxon>
        <taxon>Ascomycota</taxon>
        <taxon>Pezizomycotina</taxon>
        <taxon>Dothideomycetes</taxon>
        <taxon>Dothideomycetidae</taxon>
        <taxon>Mycosphaerellales</taxon>
        <taxon>Teratosphaeriaceae</taxon>
        <taxon>Teratosphaeria</taxon>
    </lineage>
</organism>
<accession>A0A6G1LNH9</accession>
<gene>
    <name evidence="1" type="ORF">EJ03DRAFT_1948</name>
</gene>
<keyword evidence="2" id="KW-1185">Reference proteome</keyword>
<name>A0A6G1LNH9_9PEZI</name>
<dbReference type="AlphaFoldDB" id="A0A6G1LNH9"/>